<accession>A0A2U1S859</accession>
<evidence type="ECO:0008006" key="3">
    <source>
        <dbReference type="Google" id="ProtNLM"/>
    </source>
</evidence>
<reference evidence="1 2" key="1">
    <citation type="submission" date="2017-03" db="EMBL/GenBank/DDBJ databases">
        <title>Genome sequence of Methanobrevibacter wosei.</title>
        <authorList>
            <person name="Poehlein A."/>
            <person name="Seedorf H."/>
            <person name="Daniel R."/>
        </authorList>
    </citation>
    <scope>NUCLEOTIDE SEQUENCE [LARGE SCALE GENOMIC DNA]</scope>
    <source>
        <strain evidence="1 2">DSM 11979</strain>
    </source>
</reference>
<name>A0A2U1S859_9EURY</name>
<evidence type="ECO:0000313" key="1">
    <source>
        <dbReference type="EMBL" id="PWB86316.1"/>
    </source>
</evidence>
<dbReference type="EMBL" id="MZGU01000004">
    <property type="protein sequence ID" value="PWB86316.1"/>
    <property type="molecule type" value="Genomic_DNA"/>
</dbReference>
<evidence type="ECO:0000313" key="2">
    <source>
        <dbReference type="Proteomes" id="UP000245577"/>
    </source>
</evidence>
<protein>
    <recommendedName>
        <fullName evidence="3">SseB protein N-terminal domain-containing protein</fullName>
    </recommendedName>
</protein>
<dbReference type="OrthoDB" id="77041at2157"/>
<proteinExistence type="predicted"/>
<sequence length="131" mass="15483">MDAENIKNQEIKNHINMIYLHEENGNEEKIIKEREALKESLSKSTFISVKEDGKFVKIPYGLEDKYLIPIFLDLREFERGIEYFRLNEMDKNKEMTVETVDSYKKIKEDPNFLGFVVDIANLNYNIDADLI</sequence>
<dbReference type="Proteomes" id="UP000245577">
    <property type="component" value="Unassembled WGS sequence"/>
</dbReference>
<dbReference type="AlphaFoldDB" id="A0A2U1S859"/>
<gene>
    <name evidence="1" type="ORF">MBBWO_11710</name>
</gene>
<keyword evidence="2" id="KW-1185">Reference proteome</keyword>
<dbReference type="RefSeq" id="WP_116669942.1">
    <property type="nucleotide sequence ID" value="NZ_MZGU01000004.1"/>
</dbReference>
<organism evidence="1 2">
    <name type="scientific">Methanobrevibacter woesei</name>
    <dbReference type="NCBI Taxonomy" id="190976"/>
    <lineage>
        <taxon>Archaea</taxon>
        <taxon>Methanobacteriati</taxon>
        <taxon>Methanobacteriota</taxon>
        <taxon>Methanomada group</taxon>
        <taxon>Methanobacteria</taxon>
        <taxon>Methanobacteriales</taxon>
        <taxon>Methanobacteriaceae</taxon>
        <taxon>Methanobrevibacter</taxon>
    </lineage>
</organism>
<comment type="caution">
    <text evidence="1">The sequence shown here is derived from an EMBL/GenBank/DDBJ whole genome shotgun (WGS) entry which is preliminary data.</text>
</comment>